<evidence type="ECO:0000313" key="3">
    <source>
        <dbReference type="Proteomes" id="UP001152795"/>
    </source>
</evidence>
<reference evidence="2" key="1">
    <citation type="submission" date="2020-04" db="EMBL/GenBank/DDBJ databases">
        <authorList>
            <person name="Alioto T."/>
            <person name="Alioto T."/>
            <person name="Gomez Garrido J."/>
        </authorList>
    </citation>
    <scope>NUCLEOTIDE SEQUENCE</scope>
    <source>
        <strain evidence="2">A484AB</strain>
    </source>
</reference>
<protein>
    <recommendedName>
        <fullName evidence="1">DUF5641 domain-containing protein</fullName>
    </recommendedName>
</protein>
<evidence type="ECO:0000313" key="2">
    <source>
        <dbReference type="EMBL" id="CAB3989356.1"/>
    </source>
</evidence>
<evidence type="ECO:0000259" key="1">
    <source>
        <dbReference type="Pfam" id="PF18701"/>
    </source>
</evidence>
<name>A0A6S7GJM3_PARCT</name>
<dbReference type="Proteomes" id="UP001152795">
    <property type="component" value="Unassembled WGS sequence"/>
</dbReference>
<sequence>MVIVQGEGIKIPRLIWKLVRVESLRKSNDGRVRGAVVKTAKEDGLRCYDRPIKKLYPLEMNYESNETESRTDQEPEIAPVRRCIHASRIYCRMFGFFIVITCYFNCRTC</sequence>
<dbReference type="EMBL" id="CACRXK020001473">
    <property type="protein sequence ID" value="CAB3989356.1"/>
    <property type="molecule type" value="Genomic_DNA"/>
</dbReference>
<proteinExistence type="predicted"/>
<keyword evidence="3" id="KW-1185">Reference proteome</keyword>
<dbReference type="InterPro" id="IPR040676">
    <property type="entry name" value="DUF5641"/>
</dbReference>
<gene>
    <name evidence="2" type="ORF">PACLA_8A037389</name>
</gene>
<dbReference type="AlphaFoldDB" id="A0A6S7GJM3"/>
<feature type="domain" description="DUF5641" evidence="1">
    <location>
        <begin position="1"/>
        <end position="58"/>
    </location>
</feature>
<dbReference type="Pfam" id="PF18701">
    <property type="entry name" value="DUF5641"/>
    <property type="match status" value="1"/>
</dbReference>
<comment type="caution">
    <text evidence="2">The sequence shown here is derived from an EMBL/GenBank/DDBJ whole genome shotgun (WGS) entry which is preliminary data.</text>
</comment>
<accession>A0A6S7GJM3</accession>
<organism evidence="2 3">
    <name type="scientific">Paramuricea clavata</name>
    <name type="common">Red gorgonian</name>
    <name type="synonym">Violescent sea-whip</name>
    <dbReference type="NCBI Taxonomy" id="317549"/>
    <lineage>
        <taxon>Eukaryota</taxon>
        <taxon>Metazoa</taxon>
        <taxon>Cnidaria</taxon>
        <taxon>Anthozoa</taxon>
        <taxon>Octocorallia</taxon>
        <taxon>Malacalcyonacea</taxon>
        <taxon>Plexauridae</taxon>
        <taxon>Paramuricea</taxon>
    </lineage>
</organism>